<sequence>MKVMNFLLFFSIFLFCICSGCLNENVVEEARHPIVTNVDVMSTPADEEFELKVTAYVQNPLNSDTGTLSIKVKTKDPYTNLITSDHMENVGYLKAGSQTYKSLTFNVPKSGEQLVMVELFEDNNLVDEYITQIRLIEQTTTPVSNVILTDLMIETIQATNYGEDIIFEASPGIYNQGDEADKVTIVVTAVVDQYTRYTGSVVVSNVEQSQRTRGTVRMTVPADESYSFEVEVIADGLITSSGQTGTSIKLHDLKLETPTTYALLESEIPVEEEMPAEETAEEESPGFEIPMLVISMLCAVGILRKKKREI</sequence>
<name>A0AA51YH86_9EURY</name>
<dbReference type="RefSeq" id="WP_309309020.1">
    <property type="nucleotide sequence ID" value="NZ_CP133594.1"/>
</dbReference>
<reference evidence="2" key="1">
    <citation type="submission" date="2023-08" db="EMBL/GenBank/DDBJ databases">
        <title>Methanolobus mangrovi sp. nov. and Methanolobus sediminis sp. nov, two novel methylotrophic methanogens isolated from mangrove sediments in China.</title>
        <authorList>
            <person name="Zhou J."/>
        </authorList>
    </citation>
    <scope>NUCLEOTIDE SEQUENCE</scope>
    <source>
        <strain evidence="2">FTZ2</strain>
    </source>
</reference>
<protein>
    <recommendedName>
        <fullName evidence="1">DUF7490 domain-containing protein</fullName>
    </recommendedName>
</protein>
<dbReference type="GeneID" id="84229179"/>
<gene>
    <name evidence="2" type="ORF">RE476_03520</name>
</gene>
<dbReference type="Pfam" id="PF24318">
    <property type="entry name" value="DUF7490"/>
    <property type="match status" value="1"/>
</dbReference>
<dbReference type="KEGG" id="mmav:RE476_03520"/>
<dbReference type="EMBL" id="CP133594">
    <property type="protein sequence ID" value="WMW22906.1"/>
    <property type="molecule type" value="Genomic_DNA"/>
</dbReference>
<dbReference type="InterPro" id="IPR055913">
    <property type="entry name" value="DUF7490"/>
</dbReference>
<keyword evidence="3" id="KW-1185">Reference proteome</keyword>
<evidence type="ECO:0000313" key="2">
    <source>
        <dbReference type="EMBL" id="WMW22906.1"/>
    </source>
</evidence>
<accession>A0AA51YH86</accession>
<evidence type="ECO:0000259" key="1">
    <source>
        <dbReference type="Pfam" id="PF24318"/>
    </source>
</evidence>
<evidence type="ECO:0000313" key="3">
    <source>
        <dbReference type="Proteomes" id="UP001183006"/>
    </source>
</evidence>
<dbReference type="AlphaFoldDB" id="A0AA51YH86"/>
<organism evidence="2 3">
    <name type="scientific">Methanolobus mangrovi</name>
    <dbReference type="NCBI Taxonomy" id="3072977"/>
    <lineage>
        <taxon>Archaea</taxon>
        <taxon>Methanobacteriati</taxon>
        <taxon>Methanobacteriota</taxon>
        <taxon>Stenosarchaea group</taxon>
        <taxon>Methanomicrobia</taxon>
        <taxon>Methanosarcinales</taxon>
        <taxon>Methanosarcinaceae</taxon>
        <taxon>Methanolobus</taxon>
    </lineage>
</organism>
<dbReference type="Proteomes" id="UP001183006">
    <property type="component" value="Chromosome"/>
</dbReference>
<proteinExistence type="predicted"/>
<feature type="domain" description="DUF7490" evidence="1">
    <location>
        <begin position="45"/>
        <end position="134"/>
    </location>
</feature>